<dbReference type="GO" id="GO:0031116">
    <property type="term" value="P:positive regulation of microtubule polymerization"/>
    <property type="evidence" value="ECO:0007669"/>
    <property type="project" value="TreeGrafter"/>
</dbReference>
<protein>
    <submittedName>
        <fullName evidence="2">Ankyrin repeat domain 53</fullName>
    </submittedName>
</protein>
<evidence type="ECO:0000313" key="3">
    <source>
        <dbReference type="Proteomes" id="UP000265140"/>
    </source>
</evidence>
<dbReference type="SUPFAM" id="SSF48403">
    <property type="entry name" value="Ankyrin repeat"/>
    <property type="match status" value="1"/>
</dbReference>
<reference evidence="2" key="4">
    <citation type="submission" date="2025-09" db="UniProtKB">
        <authorList>
            <consortium name="Ensembl"/>
        </authorList>
    </citation>
    <scope>IDENTIFICATION</scope>
</reference>
<reference evidence="2" key="2">
    <citation type="submission" date="2020-02" db="EMBL/GenBank/DDBJ databases">
        <title>Esox lucius (northern pike) genome, fEsoLuc1, primary haplotype.</title>
        <authorList>
            <person name="Myers G."/>
            <person name="Karagic N."/>
            <person name="Meyer A."/>
            <person name="Pippel M."/>
            <person name="Reichard M."/>
            <person name="Winkler S."/>
            <person name="Tracey A."/>
            <person name="Sims Y."/>
            <person name="Howe K."/>
            <person name="Rhie A."/>
            <person name="Formenti G."/>
            <person name="Durbin R."/>
            <person name="Fedrigo O."/>
            <person name="Jarvis E.D."/>
        </authorList>
    </citation>
    <scope>NUCLEOTIDE SEQUENCE [LARGE SCALE GENOMIC DNA]</scope>
</reference>
<dbReference type="Bgee" id="ENSELUG00000004273">
    <property type="expression patterns" value="Expressed in ovary and 11 other cell types or tissues"/>
</dbReference>
<dbReference type="AlphaFoldDB" id="A0A6Q2YYW6"/>
<name>A0A6Q2YYW6_ESOLU</name>
<dbReference type="GO" id="GO:0000922">
    <property type="term" value="C:spindle pole"/>
    <property type="evidence" value="ECO:0007669"/>
    <property type="project" value="TreeGrafter"/>
</dbReference>
<dbReference type="InterPro" id="IPR002110">
    <property type="entry name" value="Ankyrin_rpt"/>
</dbReference>
<proteinExistence type="predicted"/>
<dbReference type="PANTHER" id="PTHR24160">
    <property type="entry name" value="ANKYRIN REPEAT DOMAIN-CONTAINING PROTEIN 53"/>
    <property type="match status" value="1"/>
</dbReference>
<dbReference type="Pfam" id="PF12796">
    <property type="entry name" value="Ank_2"/>
    <property type="match status" value="1"/>
</dbReference>
<keyword evidence="3" id="KW-1185">Reference proteome</keyword>
<keyword evidence="1" id="KW-0040">ANK repeat</keyword>
<dbReference type="GO" id="GO:0060236">
    <property type="term" value="P:regulation of mitotic spindle organization"/>
    <property type="evidence" value="ECO:0007669"/>
    <property type="project" value="TreeGrafter"/>
</dbReference>
<dbReference type="OMA" id="TIARCVC"/>
<reference evidence="2" key="3">
    <citation type="submission" date="2025-08" db="UniProtKB">
        <authorList>
            <consortium name="Ensembl"/>
        </authorList>
    </citation>
    <scope>IDENTIFICATION</scope>
</reference>
<reference evidence="3" key="1">
    <citation type="journal article" date="2014" name="PLoS ONE">
        <title>The genome and linkage map of the northern pike (Esox lucius): conserved synteny revealed between the salmonid sister group and the Neoteleostei.</title>
        <authorList>
            <person name="Rondeau E.B."/>
            <person name="Minkley D.R."/>
            <person name="Leong J.S."/>
            <person name="Messmer A.M."/>
            <person name="Jantzen J.R."/>
            <person name="von Schalburg K.R."/>
            <person name="Lemon C."/>
            <person name="Bird N.H."/>
            <person name="Koop B.F."/>
        </authorList>
    </citation>
    <scope>NUCLEOTIDE SEQUENCE</scope>
</reference>
<dbReference type="Gene3D" id="1.25.40.20">
    <property type="entry name" value="Ankyrin repeat-containing domain"/>
    <property type="match status" value="2"/>
</dbReference>
<accession>A0A6Q2YYW6</accession>
<evidence type="ECO:0000313" key="2">
    <source>
        <dbReference type="Ensembl" id="ENSELUP00000070783.2"/>
    </source>
</evidence>
<dbReference type="GO" id="GO:1902412">
    <property type="term" value="P:regulation of mitotic cytokinesis"/>
    <property type="evidence" value="ECO:0007669"/>
    <property type="project" value="InterPro"/>
</dbReference>
<dbReference type="SMART" id="SM00248">
    <property type="entry name" value="ANK"/>
    <property type="match status" value="3"/>
</dbReference>
<organism evidence="2 3">
    <name type="scientific">Esox lucius</name>
    <name type="common">Northern pike</name>
    <dbReference type="NCBI Taxonomy" id="8010"/>
    <lineage>
        <taxon>Eukaryota</taxon>
        <taxon>Metazoa</taxon>
        <taxon>Chordata</taxon>
        <taxon>Craniata</taxon>
        <taxon>Vertebrata</taxon>
        <taxon>Euteleostomi</taxon>
        <taxon>Actinopterygii</taxon>
        <taxon>Neopterygii</taxon>
        <taxon>Teleostei</taxon>
        <taxon>Protacanthopterygii</taxon>
        <taxon>Esociformes</taxon>
        <taxon>Esocidae</taxon>
        <taxon>Esox</taxon>
    </lineage>
</organism>
<dbReference type="GeneTree" id="ENSGT00390000005650"/>
<dbReference type="PANTHER" id="PTHR24160:SF1">
    <property type="entry name" value="ANKYRIN REPEAT DOMAIN-CONTAINING PROTEIN 53"/>
    <property type="match status" value="1"/>
</dbReference>
<feature type="repeat" description="ANK" evidence="1">
    <location>
        <begin position="80"/>
        <end position="112"/>
    </location>
</feature>
<dbReference type="PROSITE" id="PS50297">
    <property type="entry name" value="ANK_REP_REGION"/>
    <property type="match status" value="1"/>
</dbReference>
<dbReference type="Pfam" id="PF00023">
    <property type="entry name" value="Ank"/>
    <property type="match status" value="1"/>
</dbReference>
<dbReference type="InterPro" id="IPR036770">
    <property type="entry name" value="Ankyrin_rpt-contain_sf"/>
</dbReference>
<evidence type="ECO:0000256" key="1">
    <source>
        <dbReference type="PROSITE-ProRule" id="PRU00023"/>
    </source>
</evidence>
<dbReference type="Proteomes" id="UP000265140">
    <property type="component" value="Chromosome 24"/>
</dbReference>
<dbReference type="Ensembl" id="ENSELUT00000084699.2">
    <property type="protein sequence ID" value="ENSELUP00000070783.2"/>
    <property type="gene ID" value="ENSELUG00000004273.3"/>
</dbReference>
<sequence>EEPSCTYLTGLSVLHVACLHGRLECMKLLLESESADVNASCPLGRRPIHMVLTSRSRPHSHACLTTLLQHGALTNVATDTGLTPLHLAAAEGLQGCVEALVRAGADTGARDNRGHTPLDLARIWCHRTIARCVCAFVCDSWVLAALQIRLCC</sequence>
<dbReference type="PROSITE" id="PS50088">
    <property type="entry name" value="ANK_REPEAT"/>
    <property type="match status" value="1"/>
</dbReference>
<dbReference type="GO" id="GO:0007080">
    <property type="term" value="P:mitotic metaphase chromosome alignment"/>
    <property type="evidence" value="ECO:0007669"/>
    <property type="project" value="TreeGrafter"/>
</dbReference>
<dbReference type="InterPro" id="IPR042335">
    <property type="entry name" value="ANKRD53"/>
</dbReference>